<organism evidence="2">
    <name type="scientific">marine sediment metagenome</name>
    <dbReference type="NCBI Taxonomy" id="412755"/>
    <lineage>
        <taxon>unclassified sequences</taxon>
        <taxon>metagenomes</taxon>
        <taxon>ecological metagenomes</taxon>
    </lineage>
</organism>
<sequence length="321" mass="36371">QFMFDQRVLKPALVGRGGAWISGGIEWNFPDGHRVSGFRDTDWRIVENPDGSRTVWTGEIERVFGMRWSVGNTLHPGRTWIETKVRLFNCTPYPHSFLYWADCGVRGTPEFQAVIPGEIATGHGKHRFFHWPIHNGVDLRKWKNAPGGTSYFAWESESDYFGTWNPEDNGGLVHWADHQIVRGKKLWFCGTSPAGRLWEVVLTDGDLPLVEPQAGAYSDNQPDYLWIMPGETKIFSHYWFPVRDIGAWDYANLEGTLALKLEKNKVKIGWSPTGENADARMILTAKGREIYCRTIDAGPGTPFTHELVAPEGADLYSLKMT</sequence>
<dbReference type="AlphaFoldDB" id="X1MF57"/>
<evidence type="ECO:0000313" key="2">
    <source>
        <dbReference type="EMBL" id="GAI13325.1"/>
    </source>
</evidence>
<feature type="non-terminal residue" evidence="2">
    <location>
        <position position="1"/>
    </location>
</feature>
<reference evidence="2" key="1">
    <citation type="journal article" date="2014" name="Front. Microbiol.">
        <title>High frequency of phylogenetically diverse reductive dehalogenase-homologous genes in deep subseafloor sedimentary metagenomes.</title>
        <authorList>
            <person name="Kawai M."/>
            <person name="Futagami T."/>
            <person name="Toyoda A."/>
            <person name="Takaki Y."/>
            <person name="Nishi S."/>
            <person name="Hori S."/>
            <person name="Arai W."/>
            <person name="Tsubouchi T."/>
            <person name="Morono Y."/>
            <person name="Uchiyama I."/>
            <person name="Ito T."/>
            <person name="Fujiyama A."/>
            <person name="Inagaki F."/>
            <person name="Takami H."/>
        </authorList>
    </citation>
    <scope>NUCLEOTIDE SEQUENCE</scope>
    <source>
        <strain evidence="2">Expedition CK06-06</strain>
    </source>
</reference>
<dbReference type="EMBL" id="BARV01009185">
    <property type="protein sequence ID" value="GAI13325.1"/>
    <property type="molecule type" value="Genomic_DNA"/>
</dbReference>
<name>X1MF57_9ZZZZ</name>
<dbReference type="Pfam" id="PF17128">
    <property type="entry name" value="DUF5107"/>
    <property type="match status" value="1"/>
</dbReference>
<feature type="domain" description="DUF5107" evidence="1">
    <location>
        <begin position="2"/>
        <end position="242"/>
    </location>
</feature>
<dbReference type="InterPro" id="IPR033396">
    <property type="entry name" value="DUF5107"/>
</dbReference>
<proteinExistence type="predicted"/>
<comment type="caution">
    <text evidence="2">The sequence shown here is derived from an EMBL/GenBank/DDBJ whole genome shotgun (WGS) entry which is preliminary data.</text>
</comment>
<accession>X1MF57</accession>
<protein>
    <recommendedName>
        <fullName evidence="1">DUF5107 domain-containing protein</fullName>
    </recommendedName>
</protein>
<feature type="non-terminal residue" evidence="2">
    <location>
        <position position="321"/>
    </location>
</feature>
<gene>
    <name evidence="2" type="ORF">S06H3_18203</name>
</gene>
<evidence type="ECO:0000259" key="1">
    <source>
        <dbReference type="Pfam" id="PF17128"/>
    </source>
</evidence>